<name>A0A1J4KW93_9EUKA</name>
<dbReference type="Pfam" id="PF07714">
    <property type="entry name" value="PK_Tyr_Ser-Thr"/>
    <property type="match status" value="1"/>
</dbReference>
<dbReference type="InterPro" id="IPR000719">
    <property type="entry name" value="Prot_kinase_dom"/>
</dbReference>
<dbReference type="SUPFAM" id="SSF56112">
    <property type="entry name" value="Protein kinase-like (PK-like)"/>
    <property type="match status" value="1"/>
</dbReference>
<dbReference type="PIRSF" id="PIRSF000654">
    <property type="entry name" value="Integrin-linked_kinase"/>
    <property type="match status" value="1"/>
</dbReference>
<dbReference type="PANTHER" id="PTHR23257">
    <property type="entry name" value="SERINE-THREONINE PROTEIN KINASE"/>
    <property type="match status" value="1"/>
</dbReference>
<keyword evidence="1 5" id="KW-0418">Kinase</keyword>
<evidence type="ECO:0000256" key="2">
    <source>
        <dbReference type="ARBA" id="ARBA00022741"/>
    </source>
</evidence>
<evidence type="ECO:0000256" key="4">
    <source>
        <dbReference type="PROSITE-ProRule" id="PRU10141"/>
    </source>
</evidence>
<evidence type="ECO:0000313" key="7">
    <source>
        <dbReference type="EMBL" id="OHT15160.1"/>
    </source>
</evidence>
<dbReference type="EMBL" id="MLAK01000261">
    <property type="protein sequence ID" value="OHT15160.1"/>
    <property type="molecule type" value="Genomic_DNA"/>
</dbReference>
<dbReference type="PRINTS" id="PR00109">
    <property type="entry name" value="TYRKINASE"/>
</dbReference>
<reference evidence="7" key="1">
    <citation type="submission" date="2016-10" db="EMBL/GenBank/DDBJ databases">
        <authorList>
            <person name="Benchimol M."/>
            <person name="Almeida L.G."/>
            <person name="Vasconcelos A.T."/>
            <person name="Perreira-Neves A."/>
            <person name="Rosa I.A."/>
            <person name="Tasca T."/>
            <person name="Bogo M.R."/>
            <person name="de Souza W."/>
        </authorList>
    </citation>
    <scope>NUCLEOTIDE SEQUENCE [LARGE SCALE GENOMIC DNA]</scope>
    <source>
        <strain evidence="7">K</strain>
    </source>
</reference>
<sequence>MVNTNCLTLGKMPPKIYTYDKLSDLKDFEISDTVIGEGSFGRVREALRRAKGKNPEMKVAIKEIKSGCLQTSHDQANFHRELCVQISLKHLCILPIVGYTVPFMGQGKYSIITPLMAKGSLKHVIKDLSRGIAPDGWDDTKRSIIIFGIACGMAYIHQSDVIHRDLKCDNVLLDENFYPKICDFGLSKVFKEGTENMIKMTRNTGTPLYMAPEIYDNEAYSNKVDVFAFAMLLFEFLTLDEPWKERGKPTLFKLVAYLTQGLRPNLAGVSDSFKELIERCWDQDPHARPPFKEIVELLITKRKEFFDDPSIDEEELLDFMETAITNLKLDVKLE</sequence>
<dbReference type="CDD" id="cd13999">
    <property type="entry name" value="STKc_MAP3K-like"/>
    <property type="match status" value="1"/>
</dbReference>
<dbReference type="Gene3D" id="1.10.510.10">
    <property type="entry name" value="Transferase(Phosphotransferase) domain 1"/>
    <property type="match status" value="1"/>
</dbReference>
<dbReference type="PANTHER" id="PTHR23257:SF958">
    <property type="entry name" value="SERINE_THREONINE-PROTEIN KINASE WNK4"/>
    <property type="match status" value="1"/>
</dbReference>
<dbReference type="OrthoDB" id="536504at2759"/>
<gene>
    <name evidence="7" type="ORF">TRFO_14330</name>
</gene>
<dbReference type="GO" id="GO:0004674">
    <property type="term" value="F:protein serine/threonine kinase activity"/>
    <property type="evidence" value="ECO:0007669"/>
    <property type="project" value="UniProtKB-KW"/>
</dbReference>
<dbReference type="PROSITE" id="PS00108">
    <property type="entry name" value="PROTEIN_KINASE_ST"/>
    <property type="match status" value="1"/>
</dbReference>
<evidence type="ECO:0000256" key="1">
    <source>
        <dbReference type="ARBA" id="ARBA00022527"/>
    </source>
</evidence>
<protein>
    <recommendedName>
        <fullName evidence="6">Protein kinase domain-containing protein</fullName>
    </recommendedName>
</protein>
<feature type="binding site" evidence="4">
    <location>
        <position position="62"/>
    </location>
    <ligand>
        <name>ATP</name>
        <dbReference type="ChEBI" id="CHEBI:30616"/>
    </ligand>
</feature>
<dbReference type="GO" id="GO:0005737">
    <property type="term" value="C:cytoplasm"/>
    <property type="evidence" value="ECO:0007669"/>
    <property type="project" value="TreeGrafter"/>
</dbReference>
<dbReference type="GeneID" id="94832451"/>
<comment type="caution">
    <text evidence="7">The sequence shown here is derived from an EMBL/GenBank/DDBJ whole genome shotgun (WGS) entry which is preliminary data.</text>
</comment>
<dbReference type="InterPro" id="IPR017441">
    <property type="entry name" value="Protein_kinase_ATP_BS"/>
</dbReference>
<dbReference type="Proteomes" id="UP000179807">
    <property type="component" value="Unassembled WGS sequence"/>
</dbReference>
<dbReference type="PROSITE" id="PS00107">
    <property type="entry name" value="PROTEIN_KINASE_ATP"/>
    <property type="match status" value="1"/>
</dbReference>
<dbReference type="RefSeq" id="XP_068368296.1">
    <property type="nucleotide sequence ID" value="XM_068497747.1"/>
</dbReference>
<evidence type="ECO:0000259" key="6">
    <source>
        <dbReference type="PROSITE" id="PS50011"/>
    </source>
</evidence>
<dbReference type="InterPro" id="IPR008271">
    <property type="entry name" value="Ser/Thr_kinase_AS"/>
</dbReference>
<evidence type="ECO:0000256" key="3">
    <source>
        <dbReference type="ARBA" id="ARBA00022840"/>
    </source>
</evidence>
<dbReference type="GO" id="GO:0005524">
    <property type="term" value="F:ATP binding"/>
    <property type="evidence" value="ECO:0007669"/>
    <property type="project" value="UniProtKB-UniRule"/>
</dbReference>
<dbReference type="GO" id="GO:0007165">
    <property type="term" value="P:signal transduction"/>
    <property type="evidence" value="ECO:0007669"/>
    <property type="project" value="TreeGrafter"/>
</dbReference>
<dbReference type="InterPro" id="IPR011009">
    <property type="entry name" value="Kinase-like_dom_sf"/>
</dbReference>
<keyword evidence="1 5" id="KW-0808">Transferase</keyword>
<dbReference type="SMART" id="SM00220">
    <property type="entry name" value="S_TKc"/>
    <property type="match status" value="1"/>
</dbReference>
<dbReference type="InterPro" id="IPR001245">
    <property type="entry name" value="Ser-Thr/Tyr_kinase_cat_dom"/>
</dbReference>
<dbReference type="PROSITE" id="PS50011">
    <property type="entry name" value="PROTEIN_KINASE_DOM"/>
    <property type="match status" value="1"/>
</dbReference>
<keyword evidence="1 5" id="KW-0723">Serine/threonine-protein kinase</keyword>
<dbReference type="AlphaFoldDB" id="A0A1J4KW93"/>
<organism evidence="7 8">
    <name type="scientific">Tritrichomonas foetus</name>
    <dbReference type="NCBI Taxonomy" id="1144522"/>
    <lineage>
        <taxon>Eukaryota</taxon>
        <taxon>Metamonada</taxon>
        <taxon>Parabasalia</taxon>
        <taxon>Tritrichomonadida</taxon>
        <taxon>Tritrichomonadidae</taxon>
        <taxon>Tritrichomonas</taxon>
    </lineage>
</organism>
<accession>A0A1J4KW93</accession>
<keyword evidence="8" id="KW-1185">Reference proteome</keyword>
<proteinExistence type="inferred from homology"/>
<keyword evidence="3 4" id="KW-0067">ATP-binding</keyword>
<evidence type="ECO:0000313" key="8">
    <source>
        <dbReference type="Proteomes" id="UP000179807"/>
    </source>
</evidence>
<dbReference type="VEuPathDB" id="TrichDB:TRFO_14330"/>
<feature type="domain" description="Protein kinase" evidence="6">
    <location>
        <begin position="29"/>
        <end position="306"/>
    </location>
</feature>
<comment type="similarity">
    <text evidence="5">Belongs to the protein kinase superfamily.</text>
</comment>
<dbReference type="InterPro" id="IPR050167">
    <property type="entry name" value="Ser_Thr_protein_kinase"/>
</dbReference>
<keyword evidence="2 4" id="KW-0547">Nucleotide-binding</keyword>
<evidence type="ECO:0000256" key="5">
    <source>
        <dbReference type="RuleBase" id="RU000304"/>
    </source>
</evidence>